<evidence type="ECO:0000313" key="1">
    <source>
        <dbReference type="EMBL" id="MBX72359.1"/>
    </source>
</evidence>
<sequence>MLELYLHHSFFSVVFTHQICHPNSVSFGMFASLESDSLFHIVDSSSSI</sequence>
<organism evidence="1">
    <name type="scientific">Rhizophora mucronata</name>
    <name type="common">Asiatic mangrove</name>
    <dbReference type="NCBI Taxonomy" id="61149"/>
    <lineage>
        <taxon>Eukaryota</taxon>
        <taxon>Viridiplantae</taxon>
        <taxon>Streptophyta</taxon>
        <taxon>Embryophyta</taxon>
        <taxon>Tracheophyta</taxon>
        <taxon>Spermatophyta</taxon>
        <taxon>Magnoliopsida</taxon>
        <taxon>eudicotyledons</taxon>
        <taxon>Gunneridae</taxon>
        <taxon>Pentapetalae</taxon>
        <taxon>rosids</taxon>
        <taxon>fabids</taxon>
        <taxon>Malpighiales</taxon>
        <taxon>Rhizophoraceae</taxon>
        <taxon>Rhizophora</taxon>
    </lineage>
</organism>
<dbReference type="AlphaFoldDB" id="A0A2P2QZE2"/>
<dbReference type="EMBL" id="GGEC01091875">
    <property type="protein sequence ID" value="MBX72359.1"/>
    <property type="molecule type" value="Transcribed_RNA"/>
</dbReference>
<proteinExistence type="predicted"/>
<reference evidence="1" key="1">
    <citation type="submission" date="2018-02" db="EMBL/GenBank/DDBJ databases">
        <title>Rhizophora mucronata_Transcriptome.</title>
        <authorList>
            <person name="Meera S.P."/>
            <person name="Sreeshan A."/>
            <person name="Augustine A."/>
        </authorList>
    </citation>
    <scope>NUCLEOTIDE SEQUENCE</scope>
    <source>
        <tissue evidence="1">Leaf</tissue>
    </source>
</reference>
<accession>A0A2P2QZE2</accession>
<name>A0A2P2QZE2_RHIMU</name>
<protein>
    <submittedName>
        <fullName evidence="1">Uncharacterized protein</fullName>
    </submittedName>
</protein>